<reference evidence="1" key="1">
    <citation type="submission" date="2014-11" db="EMBL/GenBank/DDBJ databases">
        <authorList>
            <person name="Amaro Gonzalez C."/>
        </authorList>
    </citation>
    <scope>NUCLEOTIDE SEQUENCE</scope>
</reference>
<evidence type="ECO:0000313" key="1">
    <source>
        <dbReference type="EMBL" id="JAH87894.1"/>
    </source>
</evidence>
<dbReference type="AlphaFoldDB" id="A0A0E9WBX9"/>
<dbReference type="EMBL" id="GBXM01020683">
    <property type="protein sequence ID" value="JAH87894.1"/>
    <property type="molecule type" value="Transcribed_RNA"/>
</dbReference>
<organism evidence="1">
    <name type="scientific">Anguilla anguilla</name>
    <name type="common">European freshwater eel</name>
    <name type="synonym">Muraena anguilla</name>
    <dbReference type="NCBI Taxonomy" id="7936"/>
    <lineage>
        <taxon>Eukaryota</taxon>
        <taxon>Metazoa</taxon>
        <taxon>Chordata</taxon>
        <taxon>Craniata</taxon>
        <taxon>Vertebrata</taxon>
        <taxon>Euteleostomi</taxon>
        <taxon>Actinopterygii</taxon>
        <taxon>Neopterygii</taxon>
        <taxon>Teleostei</taxon>
        <taxon>Anguilliformes</taxon>
        <taxon>Anguillidae</taxon>
        <taxon>Anguilla</taxon>
    </lineage>
</organism>
<protein>
    <submittedName>
        <fullName evidence="1">Uncharacterized protein</fullName>
    </submittedName>
</protein>
<proteinExistence type="predicted"/>
<accession>A0A0E9WBX9</accession>
<name>A0A0E9WBX9_ANGAN</name>
<sequence length="79" mass="9356">MWGKKIETHLRPRVQFLDPILRKIPGLLQQKNKNKEMAGCKITNFRGHAFLSISLQWQKTGQGRWQKSPEKWVVVLLCW</sequence>
<reference evidence="1" key="2">
    <citation type="journal article" date="2015" name="Fish Shellfish Immunol.">
        <title>Early steps in the European eel (Anguilla anguilla)-Vibrio vulnificus interaction in the gills: Role of the RtxA13 toxin.</title>
        <authorList>
            <person name="Callol A."/>
            <person name="Pajuelo D."/>
            <person name="Ebbesson L."/>
            <person name="Teles M."/>
            <person name="MacKenzie S."/>
            <person name="Amaro C."/>
        </authorList>
    </citation>
    <scope>NUCLEOTIDE SEQUENCE</scope>
</reference>